<proteinExistence type="predicted"/>
<evidence type="ECO:0000313" key="2">
    <source>
        <dbReference type="Proteomes" id="UP000615026"/>
    </source>
</evidence>
<dbReference type="EMBL" id="JADEXP010000335">
    <property type="protein sequence ID" value="MBE9069882.1"/>
    <property type="molecule type" value="Genomic_DNA"/>
</dbReference>
<dbReference type="PANTHER" id="PTHR32024:SF2">
    <property type="entry name" value="TRK SYSTEM POTASSIUM UPTAKE PROTEIN TRKG-RELATED"/>
    <property type="match status" value="1"/>
</dbReference>
<comment type="caution">
    <text evidence="1">The sequence shown here is derived from an EMBL/GenBank/DDBJ whole genome shotgun (WGS) entry which is preliminary data.</text>
</comment>
<protein>
    <submittedName>
        <fullName evidence="1">Uncharacterized protein</fullName>
    </submittedName>
</protein>
<name>A0A928ZYP3_LEPEC</name>
<keyword evidence="2" id="KW-1185">Reference proteome</keyword>
<reference evidence="1" key="1">
    <citation type="submission" date="2020-10" db="EMBL/GenBank/DDBJ databases">
        <authorList>
            <person name="Castelo-Branco R."/>
            <person name="Eusebio N."/>
            <person name="Adriana R."/>
            <person name="Vieira A."/>
            <person name="Brugerolle De Fraissinette N."/>
            <person name="Rezende De Castro R."/>
            <person name="Schneider M.P."/>
            <person name="Vasconcelos V."/>
            <person name="Leao P.N."/>
        </authorList>
    </citation>
    <scope>NUCLEOTIDE SEQUENCE</scope>
    <source>
        <strain evidence="1">LEGE 11479</strain>
    </source>
</reference>
<sequence>MGTGLLTAYGYSLQDSLFEFISSLSTVGLSIGITSPEAPAGVLWTEIIGMVLGRLEFLVVAIAGLRLLRDSMTLIPLKQSR</sequence>
<dbReference type="AlphaFoldDB" id="A0A928ZYP3"/>
<accession>A0A928ZYP3</accession>
<gene>
    <name evidence="1" type="ORF">IQ260_24885</name>
</gene>
<dbReference type="PANTHER" id="PTHR32024">
    <property type="entry name" value="TRK SYSTEM POTASSIUM UPTAKE PROTEIN TRKG-RELATED"/>
    <property type="match status" value="1"/>
</dbReference>
<organism evidence="1 2">
    <name type="scientific">Leptolyngbya cf. ectocarpi LEGE 11479</name>
    <dbReference type="NCBI Taxonomy" id="1828722"/>
    <lineage>
        <taxon>Bacteria</taxon>
        <taxon>Bacillati</taxon>
        <taxon>Cyanobacteriota</taxon>
        <taxon>Cyanophyceae</taxon>
        <taxon>Leptolyngbyales</taxon>
        <taxon>Leptolyngbyaceae</taxon>
        <taxon>Leptolyngbya group</taxon>
        <taxon>Leptolyngbya</taxon>
    </lineage>
</organism>
<dbReference type="Proteomes" id="UP000615026">
    <property type="component" value="Unassembled WGS sequence"/>
</dbReference>
<evidence type="ECO:0000313" key="1">
    <source>
        <dbReference type="EMBL" id="MBE9069882.1"/>
    </source>
</evidence>